<reference evidence="7" key="1">
    <citation type="submission" date="2024-07" db="EMBL/GenBank/DDBJ databases">
        <authorList>
            <person name="Yu S.T."/>
        </authorList>
    </citation>
    <scope>NUCLEOTIDE SEQUENCE</scope>
    <source>
        <strain evidence="7">R21</strain>
    </source>
</reference>
<accession>A0AB39P8C0</accession>
<dbReference type="GO" id="GO:0005737">
    <property type="term" value="C:cytoplasm"/>
    <property type="evidence" value="ECO:0007669"/>
    <property type="project" value="TreeGrafter"/>
</dbReference>
<evidence type="ECO:0000256" key="5">
    <source>
        <dbReference type="SAM" id="MobiDB-lite"/>
    </source>
</evidence>
<dbReference type="FunFam" id="1.10.1200.10:FF:000016">
    <property type="entry name" value="Non-ribosomal peptide synthase"/>
    <property type="match status" value="1"/>
</dbReference>
<dbReference type="InterPro" id="IPR029058">
    <property type="entry name" value="AB_hydrolase_fold"/>
</dbReference>
<dbReference type="PANTHER" id="PTHR45527">
    <property type="entry name" value="NONRIBOSOMAL PEPTIDE SYNTHETASE"/>
    <property type="match status" value="1"/>
</dbReference>
<feature type="region of interest" description="Disordered" evidence="5">
    <location>
        <begin position="2042"/>
        <end position="2067"/>
    </location>
</feature>
<dbReference type="NCBIfam" id="TIGR01733">
    <property type="entry name" value="AA-adenyl-dom"/>
    <property type="match status" value="2"/>
</dbReference>
<dbReference type="InterPro" id="IPR006162">
    <property type="entry name" value="Ppantetheine_attach_site"/>
</dbReference>
<dbReference type="Pfam" id="PF00668">
    <property type="entry name" value="Condensation"/>
    <property type="match status" value="2"/>
</dbReference>
<dbReference type="InterPro" id="IPR045851">
    <property type="entry name" value="AMP-bd_C_sf"/>
</dbReference>
<dbReference type="FunFam" id="3.40.50.12780:FF:000012">
    <property type="entry name" value="Non-ribosomal peptide synthetase"/>
    <property type="match status" value="2"/>
</dbReference>
<evidence type="ECO:0000256" key="4">
    <source>
        <dbReference type="ARBA" id="ARBA00022553"/>
    </source>
</evidence>
<dbReference type="InterPro" id="IPR000873">
    <property type="entry name" value="AMP-dep_synth/lig_dom"/>
</dbReference>
<dbReference type="GO" id="GO:0008610">
    <property type="term" value="P:lipid biosynthetic process"/>
    <property type="evidence" value="ECO:0007669"/>
    <property type="project" value="UniProtKB-ARBA"/>
</dbReference>
<dbReference type="InterPro" id="IPR020845">
    <property type="entry name" value="AMP-binding_CS"/>
</dbReference>
<feature type="domain" description="Carrier" evidence="6">
    <location>
        <begin position="2065"/>
        <end position="2143"/>
    </location>
</feature>
<dbReference type="InterPro" id="IPR020806">
    <property type="entry name" value="PKS_PP-bd"/>
</dbReference>
<dbReference type="InterPro" id="IPR036736">
    <property type="entry name" value="ACP-like_sf"/>
</dbReference>
<evidence type="ECO:0000256" key="3">
    <source>
        <dbReference type="ARBA" id="ARBA00022450"/>
    </source>
</evidence>
<dbReference type="InterPro" id="IPR009081">
    <property type="entry name" value="PP-bd_ACP"/>
</dbReference>
<dbReference type="Gene3D" id="2.30.38.10">
    <property type="entry name" value="Luciferase, Domain 3"/>
    <property type="match status" value="2"/>
</dbReference>
<dbReference type="Gene3D" id="3.40.50.1820">
    <property type="entry name" value="alpha/beta hydrolase"/>
    <property type="match status" value="1"/>
</dbReference>
<dbReference type="InterPro" id="IPR020802">
    <property type="entry name" value="TesA-like"/>
</dbReference>
<dbReference type="PANTHER" id="PTHR45527:SF1">
    <property type="entry name" value="FATTY ACID SYNTHASE"/>
    <property type="match status" value="1"/>
</dbReference>
<dbReference type="FunFam" id="3.40.50.980:FF:000001">
    <property type="entry name" value="Non-ribosomal peptide synthetase"/>
    <property type="match status" value="2"/>
</dbReference>
<dbReference type="SMART" id="SM00823">
    <property type="entry name" value="PKS_PP"/>
    <property type="match status" value="2"/>
</dbReference>
<dbReference type="GO" id="GO:0031177">
    <property type="term" value="F:phosphopantetheine binding"/>
    <property type="evidence" value="ECO:0007669"/>
    <property type="project" value="InterPro"/>
</dbReference>
<dbReference type="RefSeq" id="WP_369233940.1">
    <property type="nucleotide sequence ID" value="NZ_CP163435.1"/>
</dbReference>
<evidence type="ECO:0000313" key="7">
    <source>
        <dbReference type="EMBL" id="XDQ26687.1"/>
    </source>
</evidence>
<dbReference type="SUPFAM" id="SSF53474">
    <property type="entry name" value="alpha/beta-Hydrolases"/>
    <property type="match status" value="1"/>
</dbReference>
<gene>
    <name evidence="7" type="ORF">AB5J56_19115</name>
</gene>
<dbReference type="Pfam" id="PF13193">
    <property type="entry name" value="AMP-binding_C"/>
    <property type="match status" value="2"/>
</dbReference>
<comment type="similarity">
    <text evidence="2">Belongs to the ATP-dependent AMP-binding enzyme family.</text>
</comment>
<keyword evidence="3" id="KW-0596">Phosphopantetheine</keyword>
<dbReference type="InterPro" id="IPR001031">
    <property type="entry name" value="Thioesterase"/>
</dbReference>
<dbReference type="InterPro" id="IPR023213">
    <property type="entry name" value="CAT-like_dom_sf"/>
</dbReference>
<dbReference type="CDD" id="cd05930">
    <property type="entry name" value="A_NRPS"/>
    <property type="match status" value="1"/>
</dbReference>
<dbReference type="InterPro" id="IPR025110">
    <property type="entry name" value="AMP-bd_C"/>
</dbReference>
<dbReference type="Pfam" id="PF00501">
    <property type="entry name" value="AMP-binding"/>
    <property type="match status" value="2"/>
</dbReference>
<dbReference type="SUPFAM" id="SSF52777">
    <property type="entry name" value="CoA-dependent acyltransferases"/>
    <property type="match status" value="4"/>
</dbReference>
<evidence type="ECO:0000259" key="6">
    <source>
        <dbReference type="PROSITE" id="PS50075"/>
    </source>
</evidence>
<comment type="cofactor">
    <cofactor evidence="1">
        <name>pantetheine 4'-phosphate</name>
        <dbReference type="ChEBI" id="CHEBI:47942"/>
    </cofactor>
</comment>
<dbReference type="InterPro" id="IPR010071">
    <property type="entry name" value="AA_adenyl_dom"/>
</dbReference>
<dbReference type="SMART" id="SM00824">
    <property type="entry name" value="PKS_TE"/>
    <property type="match status" value="1"/>
</dbReference>
<dbReference type="Gene3D" id="3.30.559.10">
    <property type="entry name" value="Chloramphenicol acetyltransferase-like domain"/>
    <property type="match status" value="2"/>
</dbReference>
<feature type="domain" description="Carrier" evidence="6">
    <location>
        <begin position="988"/>
        <end position="1065"/>
    </location>
</feature>
<dbReference type="Gene3D" id="1.10.1200.10">
    <property type="entry name" value="ACP-like"/>
    <property type="match status" value="2"/>
</dbReference>
<dbReference type="PROSITE" id="PS50075">
    <property type="entry name" value="CARRIER"/>
    <property type="match status" value="2"/>
</dbReference>
<dbReference type="GO" id="GO:0017000">
    <property type="term" value="P:antibiotic biosynthetic process"/>
    <property type="evidence" value="ECO:0007669"/>
    <property type="project" value="UniProtKB-ARBA"/>
</dbReference>
<protein>
    <submittedName>
        <fullName evidence="7">Amino acid adenylation domain-containing protein</fullName>
    </submittedName>
</protein>
<dbReference type="Pfam" id="PF00550">
    <property type="entry name" value="PP-binding"/>
    <property type="match status" value="2"/>
</dbReference>
<dbReference type="GO" id="GO:0043041">
    <property type="term" value="P:amino acid activation for nonribosomal peptide biosynthetic process"/>
    <property type="evidence" value="ECO:0007669"/>
    <property type="project" value="TreeGrafter"/>
</dbReference>
<evidence type="ECO:0000256" key="2">
    <source>
        <dbReference type="ARBA" id="ARBA00006432"/>
    </source>
</evidence>
<dbReference type="GO" id="GO:0044550">
    <property type="term" value="P:secondary metabolite biosynthetic process"/>
    <property type="evidence" value="ECO:0007669"/>
    <property type="project" value="UniProtKB-ARBA"/>
</dbReference>
<dbReference type="GO" id="GO:0072330">
    <property type="term" value="P:monocarboxylic acid biosynthetic process"/>
    <property type="evidence" value="ECO:0007669"/>
    <property type="project" value="UniProtKB-ARBA"/>
</dbReference>
<dbReference type="GO" id="GO:0003824">
    <property type="term" value="F:catalytic activity"/>
    <property type="evidence" value="ECO:0007669"/>
    <property type="project" value="InterPro"/>
</dbReference>
<dbReference type="Gene3D" id="3.30.300.30">
    <property type="match status" value="2"/>
</dbReference>
<dbReference type="InterPro" id="IPR001242">
    <property type="entry name" value="Condensation_dom"/>
</dbReference>
<name>A0AB39P8C0_9ACTN</name>
<feature type="region of interest" description="Disordered" evidence="5">
    <location>
        <begin position="1"/>
        <end position="25"/>
    </location>
</feature>
<dbReference type="PROSITE" id="PS00455">
    <property type="entry name" value="AMP_BINDING"/>
    <property type="match status" value="1"/>
</dbReference>
<dbReference type="Gene3D" id="3.30.559.30">
    <property type="entry name" value="Nonribosomal peptide synthetase, condensation domain"/>
    <property type="match status" value="2"/>
</dbReference>
<proteinExistence type="inferred from homology"/>
<dbReference type="FunFam" id="3.30.300.30:FF:000010">
    <property type="entry name" value="Enterobactin synthetase component F"/>
    <property type="match status" value="2"/>
</dbReference>
<dbReference type="PROSITE" id="PS00012">
    <property type="entry name" value="PHOSPHOPANTETHEINE"/>
    <property type="match status" value="1"/>
</dbReference>
<dbReference type="CDD" id="cd12116">
    <property type="entry name" value="A_NRPS_Ta1_like"/>
    <property type="match status" value="1"/>
</dbReference>
<dbReference type="NCBIfam" id="NF003417">
    <property type="entry name" value="PRK04813.1"/>
    <property type="match status" value="2"/>
</dbReference>
<dbReference type="Gene3D" id="3.40.50.980">
    <property type="match status" value="4"/>
</dbReference>
<evidence type="ECO:0000256" key="1">
    <source>
        <dbReference type="ARBA" id="ARBA00001957"/>
    </source>
</evidence>
<dbReference type="CDD" id="cd19531">
    <property type="entry name" value="LCL_NRPS-like"/>
    <property type="match status" value="2"/>
</dbReference>
<dbReference type="FunFam" id="2.30.38.10:FF:000001">
    <property type="entry name" value="Non-ribosomal peptide synthetase PvdI"/>
    <property type="match status" value="1"/>
</dbReference>
<dbReference type="EMBL" id="CP163435">
    <property type="protein sequence ID" value="XDQ26687.1"/>
    <property type="molecule type" value="Genomic_DNA"/>
</dbReference>
<dbReference type="SUPFAM" id="SSF47336">
    <property type="entry name" value="ACP-like"/>
    <property type="match status" value="2"/>
</dbReference>
<organism evidence="7">
    <name type="scientific">Streptomyces sp. R21</name>
    <dbReference type="NCBI Taxonomy" id="3238627"/>
    <lineage>
        <taxon>Bacteria</taxon>
        <taxon>Bacillati</taxon>
        <taxon>Actinomycetota</taxon>
        <taxon>Actinomycetes</taxon>
        <taxon>Kitasatosporales</taxon>
        <taxon>Streptomycetaceae</taxon>
        <taxon>Streptomyces</taxon>
    </lineage>
</organism>
<keyword evidence="4" id="KW-0597">Phosphoprotein</keyword>
<dbReference type="Pfam" id="PF00975">
    <property type="entry name" value="Thioesterase"/>
    <property type="match status" value="1"/>
</dbReference>
<dbReference type="SUPFAM" id="SSF56801">
    <property type="entry name" value="Acetyl-CoA synthetase-like"/>
    <property type="match status" value="2"/>
</dbReference>
<sequence length="2440" mass="263161">MQRVQETADGSAGLPGPGLPVPGPGPLSSAQERLWFLDQLHPGNAAYLIHWCARIRGPLDRAALRAALADVVARHDALRTVFPAAEGSPAQRVLAAVEVPWTVLDLTGAAEEEVVGRAQELAREPFDLAAGPLLRAGLLRASQDEHLLVLTVHHIVFDGWSQGVLIRELAQCYRARTAEASVRPELPVLELQYPDYAARQREWLGTGVLDEQVEYWRNRLAGAPQSLELPTDRPRPANQSFAGGYEPLDLPAELLSEVGALGQESGVTLFTVLLAGYALLLSRHSGRDDLLIGVPVAGRDQVELEPLVGLFVNSLVLRAQLDDDPTVRELLERVQDEFFEAWSHQDLPFERLVEELRPERDPSRSPLVQTMFSLYHAPAPESFGPELALDRVELDPGAAKFDLSLFLEQTGTQVTGGMEYCTDLFEPATVRRMLGHYRELLGAMCAAPEARLSELDMLPADERHRLLTEWNDTAVAWPDDACLHQLVEAQAARTPDAVAVEHAGTSLSYGELDRRAEQLARWLRGQGAGPGAFVGVCLERSPDLVVALLAVLKTGAAYLPLDPGYPQDRIDFAVADAGAAVVLTEGRMAGAWGETAAAGMSAAVPVEGSGGGLAAPVEVSADGLAYAIYTSGSTGTPKGVMVGHRAMVNLVRSLADEIGFGPRDRLLAVTTVAFDIAGFELFGPLSRGATVVLADRDTAVDGDALAALLRSSGATVMQATPSTWRLLLAAGSWSGAPELRALCGGEALPADLARRLVDGTRTVWNVYGPTETTVWSLSARLDADTLDGAACVPIGRPLANTRVFVVDDRLRPVAPGVPGELLIGGTGVAHGYVGRAELTAERFVPDPFATPSQGIQRLYRTGDQVRYRADGSLEFLGRLDHQVKLRGFRIEPGEIENVLARHPGVGACVAVVREDEPGDARLVAYYTGDPVAGERLRESLRAKLPDYMIPSAFVPLAELPLTANGKIDRGRLPRPELRRADLEREYTAPRDRTERVLVETVAELLGLPADQVGVHDDFFELGGHSLLATRLVARIQRELGAALAPRDVFEAPTVAQLAGRARGRAVLPGQVIARRERGSTPPLSAVQQQLWFIDELTPGTAAYNLAPAWRLHGTLDRAALAQALGRLTQRHEALRMSFPPGPDGAPTVVVAEQADIQPRYVELDAPEQDALPLLREEAVRPFDLARGPLLRATVIAFPGGDHILQLTTHHIIADGWSLDLIKQDLQAFYEEAVTGRTEAAPRPLPVGSGDFAAWQRALLDGPALESSRRYWREELAGVPPLELPTDRPRPAVAGVVAATHDFRWDRELVDMLRSVATAEGATLFMVLLAAFQSLLSHHTGQRDFAVGTPTAGRLHPELEGVVGSFATIMPLRARLDGDPSFRELVSRVKSGLLDAFEHQELPFAEIVRELAPERNTGRSAVFDVTFALQNHGSMTARGGGAPDFTDVDYPADRTHFDLSLYLTEDEDGLAGRFAYRTDLWDASTVAALTDRLTTLARAAAAAPTTTVDRLPVLTERERDLLLGAWAGTTRAPAGEAATLTGLLDLAARRYPDRPALVHARQSLSYHQLHSHADDLARRLRGLGVGPDRRVAICTQEPARTVVALLAVLKAGGAYVPLDPAQPVERLEYLLADSSATVLLTDRQVGRRLAGFAGERILLDDWETDWAARGDSGPDEELAAPPLTAPCADDLAYVIYTSGSTGRPKGVAVQHREIVNYVNGVRERLRIVPGASYGLLQSLSFDFSLTMLLLALSTGGRLHLLPRDSSGAELAEAVAEHGIDYLKLTPSHLAALAVEAGPEPLLPRRGLVLGGEAGAHAWAQTLAGFGRCAVFNHYGPTEAVVGATVHEVTAEEATAGGSTPIGRPLPGVRVYVLDRALRPVPPGVTGELFIGGPHLARGYLGRIEPTRERFLPDPFVARPSSGAANGVGRMYRTGDLVRRLPDGSLEFLGRQDHQVKIRGFRVELGEVETALAQLPGVAQAVVVVHGDAERQQLVAYLEQPGTVAQPQAEHLRRELLRRLPEYMVPTRFVALDRLPLQGHGKVDRKALPDPGALQAAPVAPSAGPATPTERTVARIWGELLGMEGTDAVGATDDFFALGGYSLLATRLVGRLRQEFPEQAVPVRVTDLLHNPTVRAMAALVDGPEADRSAPEGREAGDAVRGLLHRLTPARPVPASTHLVCAPYAAGSALIYQPLAEALAPDWALHAIAAPGHEPGEQIRALPELARDCVTEILEQIDGPVALYGHSAGVALTVEIARGLEAAGRRVEAVYLAANLLPAGRLPRLRHGAASLRERLGGARAWTATLVDADVDPAQLSPDHLAQLVRNRRAAWRESQRYYRSVRTGRGPRLRAPVIAVVGDRDQATKNFRDRYRTWRHLSDRVLLTVLPDAGHYFLRPRAADLADLVEATRALLAQSTLNDAATSRRGWRVEDVRWSAPGGEA</sequence>